<reference evidence="1 2" key="1">
    <citation type="journal article" date="2018" name="Science">
        <title>The opium poppy genome and morphinan production.</title>
        <authorList>
            <person name="Guo L."/>
            <person name="Winzer T."/>
            <person name="Yang X."/>
            <person name="Li Y."/>
            <person name="Ning Z."/>
            <person name="He Z."/>
            <person name="Teodor R."/>
            <person name="Lu Y."/>
            <person name="Bowser T.A."/>
            <person name="Graham I.A."/>
            <person name="Ye K."/>
        </authorList>
    </citation>
    <scope>NUCLEOTIDE SEQUENCE [LARGE SCALE GENOMIC DNA]</scope>
    <source>
        <strain evidence="2">cv. HN1</strain>
        <tissue evidence="1">Leaves</tissue>
    </source>
</reference>
<dbReference type="Gramene" id="RZC66594">
    <property type="protein sequence ID" value="RZC66594"/>
    <property type="gene ID" value="C5167_010282"/>
</dbReference>
<name>A0A4Y7JZT1_PAPSO</name>
<gene>
    <name evidence="1" type="ORF">C5167_010282</name>
</gene>
<organism evidence="1 2">
    <name type="scientific">Papaver somniferum</name>
    <name type="common">Opium poppy</name>
    <dbReference type="NCBI Taxonomy" id="3469"/>
    <lineage>
        <taxon>Eukaryota</taxon>
        <taxon>Viridiplantae</taxon>
        <taxon>Streptophyta</taxon>
        <taxon>Embryophyta</taxon>
        <taxon>Tracheophyta</taxon>
        <taxon>Spermatophyta</taxon>
        <taxon>Magnoliopsida</taxon>
        <taxon>Ranunculales</taxon>
        <taxon>Papaveraceae</taxon>
        <taxon>Papaveroideae</taxon>
        <taxon>Papaver</taxon>
    </lineage>
</organism>
<dbReference type="EMBL" id="CM010720">
    <property type="protein sequence ID" value="RZC66594.1"/>
    <property type="molecule type" value="Genomic_DNA"/>
</dbReference>
<evidence type="ECO:0000313" key="1">
    <source>
        <dbReference type="EMBL" id="RZC66594.1"/>
    </source>
</evidence>
<protein>
    <submittedName>
        <fullName evidence="1">Uncharacterized protein</fullName>
    </submittedName>
</protein>
<dbReference type="AlphaFoldDB" id="A0A4Y7JZT1"/>
<keyword evidence="2" id="KW-1185">Reference proteome</keyword>
<accession>A0A4Y7JZT1</accession>
<dbReference type="Proteomes" id="UP000316621">
    <property type="component" value="Chromosome 6"/>
</dbReference>
<proteinExistence type="predicted"/>
<sequence length="104" mass="11745">MKESSDDIHMDFPIINGVKMFLPLHLQKRFSVEVFRCADCLSLYGFSFAVIADRCSEGKLLLTRSDVASRLSDDAQGTNIYSGWTTCERRSLVDFATLAHNINH</sequence>
<evidence type="ECO:0000313" key="2">
    <source>
        <dbReference type="Proteomes" id="UP000316621"/>
    </source>
</evidence>